<dbReference type="SUPFAM" id="SSF103481">
    <property type="entry name" value="Multidrug resistance efflux transporter EmrE"/>
    <property type="match status" value="1"/>
</dbReference>
<feature type="transmembrane region" description="Helical" evidence="1">
    <location>
        <begin position="30"/>
        <end position="46"/>
    </location>
</feature>
<dbReference type="Pfam" id="PF00892">
    <property type="entry name" value="EamA"/>
    <property type="match status" value="1"/>
</dbReference>
<feature type="transmembrane region" description="Helical" evidence="1">
    <location>
        <begin position="122"/>
        <end position="140"/>
    </location>
</feature>
<dbReference type="EMBL" id="MN740990">
    <property type="protein sequence ID" value="QHU21488.1"/>
    <property type="molecule type" value="Genomic_DNA"/>
</dbReference>
<keyword evidence="1" id="KW-0472">Membrane</keyword>
<protein>
    <recommendedName>
        <fullName evidence="2">EamA domain-containing protein</fullName>
    </recommendedName>
</protein>
<proteinExistence type="predicted"/>
<feature type="transmembrane region" description="Helical" evidence="1">
    <location>
        <begin position="66"/>
        <end position="85"/>
    </location>
</feature>
<feature type="transmembrane region" description="Helical" evidence="1">
    <location>
        <begin position="6"/>
        <end position="23"/>
    </location>
</feature>
<dbReference type="GO" id="GO:0016020">
    <property type="term" value="C:membrane"/>
    <property type="evidence" value="ECO:0007669"/>
    <property type="project" value="InterPro"/>
</dbReference>
<evidence type="ECO:0000259" key="2">
    <source>
        <dbReference type="Pfam" id="PF00892"/>
    </source>
</evidence>
<keyword evidence="1" id="KW-0812">Transmembrane</keyword>
<accession>A0A6C0KYR4</accession>
<evidence type="ECO:0000313" key="3">
    <source>
        <dbReference type="EMBL" id="QHU21488.1"/>
    </source>
</evidence>
<feature type="domain" description="EamA" evidence="2">
    <location>
        <begin position="3"/>
        <end position="139"/>
    </location>
</feature>
<dbReference type="InterPro" id="IPR000620">
    <property type="entry name" value="EamA_dom"/>
</dbReference>
<evidence type="ECO:0000256" key="1">
    <source>
        <dbReference type="SAM" id="Phobius"/>
    </source>
</evidence>
<dbReference type="AlphaFoldDB" id="A0A6C0KYR4"/>
<feature type="transmembrane region" description="Helical" evidence="1">
    <location>
        <begin position="94"/>
        <end position="116"/>
    </location>
</feature>
<sequence>MIWILLLIAALLGILLFIIKLGLTHISPATFMLGFGVSYFIFEIIYSSFHYNNLKKDFSTLHKNKFIFGFFILSGFILSIINLLLFDIIKNNKIYYITATLSIYPIITAFLSYLFLKEQINIYSFIGILFIIFGIIIINFSETIKK</sequence>
<organism evidence="3">
    <name type="scientific">viral metagenome</name>
    <dbReference type="NCBI Taxonomy" id="1070528"/>
    <lineage>
        <taxon>unclassified sequences</taxon>
        <taxon>metagenomes</taxon>
        <taxon>organismal metagenomes</taxon>
    </lineage>
</organism>
<keyword evidence="1" id="KW-1133">Transmembrane helix</keyword>
<reference evidence="3" key="1">
    <citation type="journal article" date="2020" name="Nature">
        <title>Giant virus diversity and host interactions through global metagenomics.</title>
        <authorList>
            <person name="Schulz F."/>
            <person name="Roux S."/>
            <person name="Paez-Espino D."/>
            <person name="Jungbluth S."/>
            <person name="Walsh D.A."/>
            <person name="Denef V.J."/>
            <person name="McMahon K.D."/>
            <person name="Konstantinidis K.T."/>
            <person name="Eloe-Fadrosh E.A."/>
            <person name="Kyrpides N.C."/>
            <person name="Woyke T."/>
        </authorList>
    </citation>
    <scope>NUCLEOTIDE SEQUENCE</scope>
    <source>
        <strain evidence="3">GVMAG-S-3300013094-109</strain>
    </source>
</reference>
<name>A0A6C0KYR4_9ZZZZ</name>
<dbReference type="InterPro" id="IPR037185">
    <property type="entry name" value="EmrE-like"/>
</dbReference>